<dbReference type="PROSITE" id="PS01068">
    <property type="entry name" value="OMPA_1"/>
    <property type="match status" value="1"/>
</dbReference>
<dbReference type="PROSITE" id="PS51123">
    <property type="entry name" value="OMPA_2"/>
    <property type="match status" value="1"/>
</dbReference>
<dbReference type="PANTHER" id="PTHR31331:SF1">
    <property type="entry name" value="CYSTEINE RICH SECRETORY PROTEIN LCCL DOMAIN CONTAINING 2"/>
    <property type="match status" value="1"/>
</dbReference>
<dbReference type="CDD" id="cd07185">
    <property type="entry name" value="OmpA_C-like"/>
    <property type="match status" value="1"/>
</dbReference>
<evidence type="ECO:0000256" key="5">
    <source>
        <dbReference type="SAM" id="SignalP"/>
    </source>
</evidence>
<reference evidence="8 9" key="1">
    <citation type="submission" date="2021-05" db="EMBL/GenBank/DDBJ databases">
        <title>Roseococcus sp. XZZS9, whole genome shotgun sequencing project.</title>
        <authorList>
            <person name="Zhao G."/>
            <person name="Shen L."/>
        </authorList>
    </citation>
    <scope>NUCLEOTIDE SEQUENCE [LARGE SCALE GENOMIC DNA]</scope>
    <source>
        <strain evidence="8 9">XZZS9</strain>
    </source>
</reference>
<feature type="domain" description="LCCL" evidence="6">
    <location>
        <begin position="57"/>
        <end position="118"/>
    </location>
</feature>
<dbReference type="Gene3D" id="3.30.1330.60">
    <property type="entry name" value="OmpA-like domain"/>
    <property type="match status" value="1"/>
</dbReference>
<dbReference type="PRINTS" id="PR01021">
    <property type="entry name" value="OMPADOMAIN"/>
</dbReference>
<dbReference type="PROSITE" id="PS50820">
    <property type="entry name" value="LCCL"/>
    <property type="match status" value="4"/>
</dbReference>
<evidence type="ECO:0000259" key="6">
    <source>
        <dbReference type="PROSITE" id="PS50820"/>
    </source>
</evidence>
<feature type="domain" description="OmpA-like" evidence="7">
    <location>
        <begin position="468"/>
        <end position="583"/>
    </location>
</feature>
<keyword evidence="5" id="KW-0732">Signal</keyword>
<evidence type="ECO:0000256" key="4">
    <source>
        <dbReference type="SAM" id="MobiDB-lite"/>
    </source>
</evidence>
<comment type="caution">
    <text evidence="8">The sequence shown here is derived from an EMBL/GenBank/DDBJ whole genome shotgun (WGS) entry which is preliminary data.</text>
</comment>
<feature type="domain" description="LCCL" evidence="6">
    <location>
        <begin position="284"/>
        <end position="345"/>
    </location>
</feature>
<gene>
    <name evidence="8" type="ORF">KHU32_01430</name>
</gene>
<dbReference type="InterPro" id="IPR006664">
    <property type="entry name" value="OMP_bac"/>
</dbReference>
<comment type="subcellular location">
    <subcellularLocation>
        <location evidence="1">Membrane</location>
    </subcellularLocation>
</comment>
<dbReference type="SMART" id="SM00603">
    <property type="entry name" value="LCCL"/>
    <property type="match status" value="4"/>
</dbReference>
<dbReference type="Proteomes" id="UP000766336">
    <property type="component" value="Unassembled WGS sequence"/>
</dbReference>
<dbReference type="InterPro" id="IPR004043">
    <property type="entry name" value="LCCL"/>
</dbReference>
<dbReference type="SUPFAM" id="SSF103088">
    <property type="entry name" value="OmpA-like"/>
    <property type="match status" value="1"/>
</dbReference>
<dbReference type="InterPro" id="IPR036609">
    <property type="entry name" value="LCCL_sf"/>
</dbReference>
<feature type="signal peptide" evidence="5">
    <location>
        <begin position="1"/>
        <end position="19"/>
    </location>
</feature>
<protein>
    <submittedName>
        <fullName evidence="8">OmpA family protein</fullName>
    </submittedName>
</protein>
<evidence type="ECO:0000259" key="7">
    <source>
        <dbReference type="PROSITE" id="PS51123"/>
    </source>
</evidence>
<feature type="domain" description="LCCL" evidence="6">
    <location>
        <begin position="175"/>
        <end position="236"/>
    </location>
</feature>
<evidence type="ECO:0000256" key="2">
    <source>
        <dbReference type="ARBA" id="ARBA00023136"/>
    </source>
</evidence>
<keyword evidence="9" id="KW-1185">Reference proteome</keyword>
<dbReference type="InterPro" id="IPR051957">
    <property type="entry name" value="CRISP-LCCL_domain"/>
</dbReference>
<dbReference type="Pfam" id="PF00691">
    <property type="entry name" value="OmpA"/>
    <property type="match status" value="1"/>
</dbReference>
<keyword evidence="2 3" id="KW-0472">Membrane</keyword>
<dbReference type="InterPro" id="IPR006665">
    <property type="entry name" value="OmpA-like"/>
</dbReference>
<feature type="region of interest" description="Disordered" evidence="4">
    <location>
        <begin position="125"/>
        <end position="144"/>
    </location>
</feature>
<evidence type="ECO:0000256" key="1">
    <source>
        <dbReference type="ARBA" id="ARBA00004370"/>
    </source>
</evidence>
<dbReference type="SUPFAM" id="SSF69848">
    <property type="entry name" value="LCCL domain"/>
    <property type="match status" value="4"/>
</dbReference>
<dbReference type="PANTHER" id="PTHR31331">
    <property type="entry name" value="LCCL DOMAIN PROTEIN (AFU_ORTHOLOGUE AFUA_5G08630)"/>
    <property type="match status" value="1"/>
</dbReference>
<feature type="domain" description="LCCL" evidence="6">
    <location>
        <begin position="352"/>
        <end position="447"/>
    </location>
</feature>
<evidence type="ECO:0000313" key="9">
    <source>
        <dbReference type="Proteomes" id="UP000766336"/>
    </source>
</evidence>
<dbReference type="EMBL" id="JAHCDA010000001">
    <property type="protein sequence ID" value="MBS7809579.1"/>
    <property type="molecule type" value="Genomic_DNA"/>
</dbReference>
<dbReference type="Pfam" id="PF03815">
    <property type="entry name" value="LCCL"/>
    <property type="match status" value="4"/>
</dbReference>
<dbReference type="InterPro" id="IPR006690">
    <property type="entry name" value="OMPA-like_CS"/>
</dbReference>
<evidence type="ECO:0000313" key="8">
    <source>
        <dbReference type="EMBL" id="MBS7809579.1"/>
    </source>
</evidence>
<name>A0ABS5Q7E7_9PROT</name>
<sequence>MRRMLLSLLLLAWSGAASAQAPAAPALDICPDNMSAYSGSDEVVQCACSAEATQRGSVWGSNNYTADSATCRAALHAGAVRRQGGPVTVRMSGGLPRYIGTTRNGISSSNYGAYEATFRFDGDGAAPGQAAGGQATAASPASSGNEVCPDNLRAYAGSDEVVRCACPAEATQRGSVWGTDAYTADSSTCRAALHAGMVGRQGGPVVARMSSGLPRYIGTTRNGISSSNYPAYEATFRFEGERVAGSQAPAAAGSEACPDNMRAYAGSDEVIRCACPAEATQRGSVWGTDAYTADSGTCRAALHAGAVRRQGGPVSIRMLTGLPRYVGTTRNGIASTNYPAYEASFRFDGLEASGPQLCPDNMSAYAGSTEVLQCLCTGEAVMRSSSVWGSNSYTADSGTCRAARHAGVVPMTGGLVELEMLPGEARYPGTTRNGVTSANWQEYPAGFRFRGAQNVTAGAPVQAPVAAALRQQGHVALYITFRTNSADLDISAAPVLSQVRDAMQADPALQLRLVGHTDNQGGPNINVPLSQRRARSVQAWLVQNGVPAARLSADGRGQAEPIAENTSEAGRSLNRRVEAVRID</sequence>
<accession>A0ABS5Q7E7</accession>
<evidence type="ECO:0000256" key="3">
    <source>
        <dbReference type="PROSITE-ProRule" id="PRU00473"/>
    </source>
</evidence>
<proteinExistence type="predicted"/>
<feature type="chain" id="PRO_5047016034" evidence="5">
    <location>
        <begin position="20"/>
        <end position="583"/>
    </location>
</feature>
<dbReference type="InterPro" id="IPR036737">
    <property type="entry name" value="OmpA-like_sf"/>
</dbReference>
<organism evidence="8 9">
    <name type="scientific">Roseococcus pinisoli</name>
    <dbReference type="NCBI Taxonomy" id="2835040"/>
    <lineage>
        <taxon>Bacteria</taxon>
        <taxon>Pseudomonadati</taxon>
        <taxon>Pseudomonadota</taxon>
        <taxon>Alphaproteobacteria</taxon>
        <taxon>Acetobacterales</taxon>
        <taxon>Roseomonadaceae</taxon>
        <taxon>Roseococcus</taxon>
    </lineage>
</organism>
<dbReference type="Gene3D" id="2.170.130.20">
    <property type="entry name" value="LCCL-like domain"/>
    <property type="match status" value="4"/>
</dbReference>